<evidence type="ECO:0000313" key="2">
    <source>
        <dbReference type="Proteomes" id="UP001500339"/>
    </source>
</evidence>
<keyword evidence="2" id="KW-1185">Reference proteome</keyword>
<proteinExistence type="predicted"/>
<evidence type="ECO:0000313" key="1">
    <source>
        <dbReference type="EMBL" id="GAA0729635.1"/>
    </source>
</evidence>
<protein>
    <submittedName>
        <fullName evidence="1">Uncharacterized protein</fullName>
    </submittedName>
</protein>
<dbReference type="EMBL" id="BAAACF010000006">
    <property type="protein sequence ID" value="GAA0729635.1"/>
    <property type="molecule type" value="Genomic_DNA"/>
</dbReference>
<accession>A0ABP3UGT9</accession>
<name>A0ABP3UGT9_9CLOT</name>
<gene>
    <name evidence="1" type="ORF">GCM10008905_29890</name>
</gene>
<reference evidence="2" key="1">
    <citation type="journal article" date="2019" name="Int. J. Syst. Evol. Microbiol.">
        <title>The Global Catalogue of Microorganisms (GCM) 10K type strain sequencing project: providing services to taxonomists for standard genome sequencing and annotation.</title>
        <authorList>
            <consortium name="The Broad Institute Genomics Platform"/>
            <consortium name="The Broad Institute Genome Sequencing Center for Infectious Disease"/>
            <person name="Wu L."/>
            <person name="Ma J."/>
        </authorList>
    </citation>
    <scope>NUCLEOTIDE SEQUENCE [LARGE SCALE GENOMIC DNA]</scope>
    <source>
        <strain evidence="2">JCM 1405</strain>
    </source>
</reference>
<sequence>MVIDNDQGALGGNTIVELEKIYFNSIKKQRIVYIDRWGKSLEIEWIDNENVKIDENIINVNRKDKIDKRNSL</sequence>
<comment type="caution">
    <text evidence="1">The sequence shown here is derived from an EMBL/GenBank/DDBJ whole genome shotgun (WGS) entry which is preliminary data.</text>
</comment>
<dbReference type="Proteomes" id="UP001500339">
    <property type="component" value="Unassembled WGS sequence"/>
</dbReference>
<organism evidence="1 2">
    <name type="scientific">Clostridium malenominatum</name>
    <dbReference type="NCBI Taxonomy" id="1539"/>
    <lineage>
        <taxon>Bacteria</taxon>
        <taxon>Bacillati</taxon>
        <taxon>Bacillota</taxon>
        <taxon>Clostridia</taxon>
        <taxon>Eubacteriales</taxon>
        <taxon>Clostridiaceae</taxon>
        <taxon>Clostridium</taxon>
    </lineage>
</organism>